<dbReference type="EMBL" id="BAAAKW010000025">
    <property type="protein sequence ID" value="GAA1215035.1"/>
    <property type="molecule type" value="Genomic_DNA"/>
</dbReference>
<proteinExistence type="predicted"/>
<accession>A0ABN1VMD9</accession>
<gene>
    <name evidence="2" type="ORF">GCM10009655_12880</name>
</gene>
<feature type="transmembrane region" description="Helical" evidence="1">
    <location>
        <begin position="28"/>
        <end position="55"/>
    </location>
</feature>
<comment type="caution">
    <text evidence="2">The sequence shown here is derived from an EMBL/GenBank/DDBJ whole genome shotgun (WGS) entry which is preliminary data.</text>
</comment>
<keyword evidence="1" id="KW-0472">Membrane</keyword>
<evidence type="ECO:0000313" key="2">
    <source>
        <dbReference type="EMBL" id="GAA1215035.1"/>
    </source>
</evidence>
<reference evidence="2 3" key="1">
    <citation type="journal article" date="2019" name="Int. J. Syst. Evol. Microbiol.">
        <title>The Global Catalogue of Microorganisms (GCM) 10K type strain sequencing project: providing services to taxonomists for standard genome sequencing and annotation.</title>
        <authorList>
            <consortium name="The Broad Institute Genomics Platform"/>
            <consortium name="The Broad Institute Genome Sequencing Center for Infectious Disease"/>
            <person name="Wu L."/>
            <person name="Ma J."/>
        </authorList>
    </citation>
    <scope>NUCLEOTIDE SEQUENCE [LARGE SCALE GENOMIC DNA]</scope>
    <source>
        <strain evidence="2 3">JCM 12762</strain>
    </source>
</reference>
<evidence type="ECO:0000256" key="1">
    <source>
        <dbReference type="SAM" id="Phobius"/>
    </source>
</evidence>
<dbReference type="Proteomes" id="UP001500943">
    <property type="component" value="Unassembled WGS sequence"/>
</dbReference>
<evidence type="ECO:0000313" key="3">
    <source>
        <dbReference type="Proteomes" id="UP001500943"/>
    </source>
</evidence>
<keyword evidence="1" id="KW-1133">Transmembrane helix</keyword>
<protein>
    <submittedName>
        <fullName evidence="2">Uncharacterized protein</fullName>
    </submittedName>
</protein>
<sequence length="104" mass="11318">MRARRPAISELASFLRHDDGGRYMGTRFLLVATWLVPAVIVVLGINTGATIWYYMEQQMGLVPDPSTYYVAAVSGLVALVLSVIVAVGISIHVANFKTVDAEVH</sequence>
<organism evidence="2 3">
    <name type="scientific">Rhodoglobus aureus</name>
    <dbReference type="NCBI Taxonomy" id="191497"/>
    <lineage>
        <taxon>Bacteria</taxon>
        <taxon>Bacillati</taxon>
        <taxon>Actinomycetota</taxon>
        <taxon>Actinomycetes</taxon>
        <taxon>Micrococcales</taxon>
        <taxon>Microbacteriaceae</taxon>
        <taxon>Rhodoglobus</taxon>
    </lineage>
</organism>
<feature type="transmembrane region" description="Helical" evidence="1">
    <location>
        <begin position="67"/>
        <end position="89"/>
    </location>
</feature>
<keyword evidence="3" id="KW-1185">Reference proteome</keyword>
<keyword evidence="1" id="KW-0812">Transmembrane</keyword>
<name>A0ABN1VMD9_9MICO</name>